<reference evidence="2 3" key="1">
    <citation type="submission" date="2016-12" db="EMBL/GenBank/DDBJ databases">
        <title>Complete genome sequence of Microbacterium aurum KACC 15219.</title>
        <authorList>
            <person name="Jung Y."/>
            <person name="Shin J.-H."/>
            <person name="Lee Y.-J."/>
            <person name="Yi H."/>
            <person name="Bahn Y.-S."/>
            <person name="Kim J.F."/>
            <person name="Lee D.-W."/>
        </authorList>
    </citation>
    <scope>NUCLEOTIDE SEQUENCE [LARGE SCALE GENOMIC DNA]</scope>
    <source>
        <strain evidence="2 3">KACC 15219</strain>
    </source>
</reference>
<gene>
    <name evidence="2" type="ORF">BOH66_02365</name>
</gene>
<evidence type="ECO:0000256" key="1">
    <source>
        <dbReference type="SAM" id="Phobius"/>
    </source>
</evidence>
<dbReference type="KEGG" id="maur:BOH66_02365"/>
<dbReference type="OrthoDB" id="5073812at2"/>
<proteinExistence type="predicted"/>
<keyword evidence="1" id="KW-1133">Transmembrane helix</keyword>
<keyword evidence="1" id="KW-0812">Transmembrane</keyword>
<evidence type="ECO:0000313" key="2">
    <source>
        <dbReference type="EMBL" id="APZ33260.1"/>
    </source>
</evidence>
<dbReference type="EMBL" id="CP018762">
    <property type="protein sequence ID" value="APZ33260.1"/>
    <property type="molecule type" value="Genomic_DNA"/>
</dbReference>
<dbReference type="Proteomes" id="UP000187185">
    <property type="component" value="Chromosome"/>
</dbReference>
<evidence type="ECO:0008006" key="4">
    <source>
        <dbReference type="Google" id="ProtNLM"/>
    </source>
</evidence>
<organism evidence="2 3">
    <name type="scientific">Microbacterium aurum</name>
    <dbReference type="NCBI Taxonomy" id="36805"/>
    <lineage>
        <taxon>Bacteria</taxon>
        <taxon>Bacillati</taxon>
        <taxon>Actinomycetota</taxon>
        <taxon>Actinomycetes</taxon>
        <taxon>Micrococcales</taxon>
        <taxon>Microbacteriaceae</taxon>
        <taxon>Microbacterium</taxon>
    </lineage>
</organism>
<keyword evidence="1" id="KW-0472">Membrane</keyword>
<keyword evidence="3" id="KW-1185">Reference proteome</keyword>
<sequence length="67" mass="7117">MTVTPEIIGVIIAAFGAAATVLGGVAALNARMVHRIDARFDRLEADVVELKVAVARLEGPQPRLLRP</sequence>
<protein>
    <recommendedName>
        <fullName evidence="4">Response regulator</fullName>
    </recommendedName>
</protein>
<feature type="transmembrane region" description="Helical" evidence="1">
    <location>
        <begin position="6"/>
        <end position="30"/>
    </location>
</feature>
<evidence type="ECO:0000313" key="3">
    <source>
        <dbReference type="Proteomes" id="UP000187185"/>
    </source>
</evidence>
<dbReference type="AlphaFoldDB" id="A0A1P8U585"/>
<accession>A0A1P8U585</accession>
<dbReference type="RefSeq" id="WP_076688938.1">
    <property type="nucleotide sequence ID" value="NZ_CP018762.1"/>
</dbReference>
<name>A0A1P8U585_9MICO</name>